<dbReference type="RefSeq" id="WP_139605797.1">
    <property type="nucleotide sequence ID" value="NZ_VDCQ01000054.1"/>
</dbReference>
<sequence>MNGTRKGRPGVSISIVSLNVGKPQSFIYKGKEVPTGIFKKPADDGPIALTALNFEGDGQADPVNHGGLDKAICVYPYEHYSYWEKELGRKLDFGAFGENLTVLGLTEDRVCIGDIYAVGDVRLQVTQPRQPCHKLAKKYDLPELPVLVQNTGYTGFYLRVLAPGLFDRTLPLTLAERHPHGITVAYANQIKHHDKQNIEGIRAILAVRELSESWRASFEKRLSGNEPSADERLNGTK</sequence>
<dbReference type="OrthoDB" id="9786134at2"/>
<dbReference type="Gene3D" id="2.40.33.20">
    <property type="entry name" value="PK beta-barrel domain-like"/>
    <property type="match status" value="1"/>
</dbReference>
<keyword evidence="3" id="KW-1185">Reference proteome</keyword>
<name>A0A5C4T379_9BACL</name>
<dbReference type="InterPro" id="IPR011037">
    <property type="entry name" value="Pyrv_Knase-like_insert_dom_sf"/>
</dbReference>
<dbReference type="InterPro" id="IPR005163">
    <property type="entry name" value="Tri_helical_YiiM-like"/>
</dbReference>
<dbReference type="InterPro" id="IPR005302">
    <property type="entry name" value="MoCF_Sase_C"/>
</dbReference>
<dbReference type="PANTHER" id="PTHR30212:SF4">
    <property type="entry name" value="MOSC DOMAIN-CONTAINING PROTEIN"/>
    <property type="match status" value="1"/>
</dbReference>
<dbReference type="PROSITE" id="PS51340">
    <property type="entry name" value="MOSC"/>
    <property type="match status" value="1"/>
</dbReference>
<gene>
    <name evidence="2" type="ORF">FE784_29230</name>
</gene>
<dbReference type="Proteomes" id="UP000307943">
    <property type="component" value="Unassembled WGS sequence"/>
</dbReference>
<dbReference type="PANTHER" id="PTHR30212">
    <property type="entry name" value="PROTEIN YIIM"/>
    <property type="match status" value="1"/>
</dbReference>
<proteinExistence type="predicted"/>
<dbReference type="Pfam" id="PF03473">
    <property type="entry name" value="MOSC"/>
    <property type="match status" value="1"/>
</dbReference>
<dbReference type="GO" id="GO:0030151">
    <property type="term" value="F:molybdenum ion binding"/>
    <property type="evidence" value="ECO:0007669"/>
    <property type="project" value="InterPro"/>
</dbReference>
<evidence type="ECO:0000259" key="1">
    <source>
        <dbReference type="PROSITE" id="PS51340"/>
    </source>
</evidence>
<dbReference type="InterPro" id="IPR052353">
    <property type="entry name" value="Benzoxazolinone_Detox_Enz"/>
</dbReference>
<comment type="caution">
    <text evidence="2">The sequence shown here is derived from an EMBL/GenBank/DDBJ whole genome shotgun (WGS) entry which is preliminary data.</text>
</comment>
<reference evidence="2 3" key="1">
    <citation type="submission" date="2019-05" db="EMBL/GenBank/DDBJ databases">
        <title>We sequenced the genome of Paenibacillus hemerocallicola KCTC 33185 for further insight into its adaptation and study the phylogeny of Paenibacillus.</title>
        <authorList>
            <person name="Narsing Rao M.P."/>
        </authorList>
    </citation>
    <scope>NUCLEOTIDE SEQUENCE [LARGE SCALE GENOMIC DNA]</scope>
    <source>
        <strain evidence="2 3">KCTC 33185</strain>
    </source>
</reference>
<dbReference type="AlphaFoldDB" id="A0A5C4T379"/>
<feature type="domain" description="MOSC" evidence="1">
    <location>
        <begin position="39"/>
        <end position="175"/>
    </location>
</feature>
<dbReference type="Pfam" id="PF03475">
    <property type="entry name" value="YiiM_3-alpha"/>
    <property type="match status" value="1"/>
</dbReference>
<dbReference type="GO" id="GO:0003824">
    <property type="term" value="F:catalytic activity"/>
    <property type="evidence" value="ECO:0007669"/>
    <property type="project" value="InterPro"/>
</dbReference>
<dbReference type="EMBL" id="VDCQ01000054">
    <property type="protein sequence ID" value="TNJ62727.1"/>
    <property type="molecule type" value="Genomic_DNA"/>
</dbReference>
<organism evidence="2 3">
    <name type="scientific">Paenibacillus hemerocallicola</name>
    <dbReference type="NCBI Taxonomy" id="1172614"/>
    <lineage>
        <taxon>Bacteria</taxon>
        <taxon>Bacillati</taxon>
        <taxon>Bacillota</taxon>
        <taxon>Bacilli</taxon>
        <taxon>Bacillales</taxon>
        <taxon>Paenibacillaceae</taxon>
        <taxon>Paenibacillus</taxon>
    </lineage>
</organism>
<evidence type="ECO:0000313" key="2">
    <source>
        <dbReference type="EMBL" id="TNJ62727.1"/>
    </source>
</evidence>
<dbReference type="GO" id="GO:0030170">
    <property type="term" value="F:pyridoxal phosphate binding"/>
    <property type="evidence" value="ECO:0007669"/>
    <property type="project" value="InterPro"/>
</dbReference>
<dbReference type="SUPFAM" id="SSF50800">
    <property type="entry name" value="PK beta-barrel domain-like"/>
    <property type="match status" value="1"/>
</dbReference>
<evidence type="ECO:0000313" key="3">
    <source>
        <dbReference type="Proteomes" id="UP000307943"/>
    </source>
</evidence>
<protein>
    <submittedName>
        <fullName evidence="2">MOSC domain-containing protein</fullName>
    </submittedName>
</protein>
<accession>A0A5C4T379</accession>